<keyword evidence="9" id="KW-1185">Reference proteome</keyword>
<feature type="binding site" evidence="6">
    <location>
        <begin position="133"/>
        <end position="136"/>
    </location>
    <ligand>
        <name>FMN</name>
        <dbReference type="ChEBI" id="CHEBI:58210"/>
    </ligand>
</feature>
<comment type="catalytic activity">
    <reaction evidence="5">
        <text>N,N-dimethyl-1,4-phenylenediamine + anthranilate + 2 NAD(+) = 2-(4-dimethylaminophenyl)diazenylbenzoate + 2 NADH + 2 H(+)</text>
        <dbReference type="Rhea" id="RHEA:55872"/>
        <dbReference type="ChEBI" id="CHEBI:15378"/>
        <dbReference type="ChEBI" id="CHEBI:15783"/>
        <dbReference type="ChEBI" id="CHEBI:16567"/>
        <dbReference type="ChEBI" id="CHEBI:57540"/>
        <dbReference type="ChEBI" id="CHEBI:57945"/>
        <dbReference type="ChEBI" id="CHEBI:71579"/>
        <dbReference type="EC" id="1.7.1.17"/>
    </reaction>
    <physiologicalReaction direction="right-to-left" evidence="5">
        <dbReference type="Rhea" id="RHEA:55874"/>
    </physiologicalReaction>
</comment>
<dbReference type="PANTHER" id="PTHR43741:SF4">
    <property type="entry name" value="FMN-DEPENDENT NADH:QUINONE OXIDOREDUCTASE"/>
    <property type="match status" value="1"/>
</dbReference>
<keyword evidence="4 6" id="KW-0520">NAD</keyword>
<organism evidence="8 9">
    <name type="scientific">Salinicola rhizosphaerae</name>
    <dbReference type="NCBI Taxonomy" id="1443141"/>
    <lineage>
        <taxon>Bacteria</taxon>
        <taxon>Pseudomonadati</taxon>
        <taxon>Pseudomonadota</taxon>
        <taxon>Gammaproteobacteria</taxon>
        <taxon>Oceanospirillales</taxon>
        <taxon>Halomonadaceae</taxon>
        <taxon>Salinicola</taxon>
    </lineage>
</organism>
<dbReference type="PANTHER" id="PTHR43741">
    <property type="entry name" value="FMN-DEPENDENT NADH-AZOREDUCTASE 1"/>
    <property type="match status" value="1"/>
</dbReference>
<reference evidence="9" key="1">
    <citation type="journal article" date="2019" name="Int. J. Syst. Evol. Microbiol.">
        <title>The Global Catalogue of Microorganisms (GCM) 10K type strain sequencing project: providing services to taxonomists for standard genome sequencing and annotation.</title>
        <authorList>
            <consortium name="The Broad Institute Genomics Platform"/>
            <consortium name="The Broad Institute Genome Sequencing Center for Infectious Disease"/>
            <person name="Wu L."/>
            <person name="Ma J."/>
        </authorList>
    </citation>
    <scope>NUCLEOTIDE SEQUENCE [LARGE SCALE GENOMIC DNA]</scope>
    <source>
        <strain evidence="9">KCTC 32998</strain>
    </source>
</reference>
<dbReference type="SUPFAM" id="SSF52218">
    <property type="entry name" value="Flavoproteins"/>
    <property type="match status" value="1"/>
</dbReference>
<evidence type="ECO:0000313" key="8">
    <source>
        <dbReference type="EMBL" id="GHB34338.1"/>
    </source>
</evidence>
<evidence type="ECO:0000259" key="7">
    <source>
        <dbReference type="Pfam" id="PF02525"/>
    </source>
</evidence>
<dbReference type="InterPro" id="IPR003680">
    <property type="entry name" value="Flavodoxin_fold"/>
</dbReference>
<evidence type="ECO:0000256" key="6">
    <source>
        <dbReference type="HAMAP-Rule" id="MF_01216"/>
    </source>
</evidence>
<evidence type="ECO:0000256" key="5">
    <source>
        <dbReference type="ARBA" id="ARBA00048542"/>
    </source>
</evidence>
<keyword evidence="3 6" id="KW-0560">Oxidoreductase</keyword>
<dbReference type="InterPro" id="IPR050104">
    <property type="entry name" value="FMN-dep_NADH:Q_OxRdtase_AzoR1"/>
</dbReference>
<dbReference type="HAMAP" id="MF_01216">
    <property type="entry name" value="Azoreductase_type1"/>
    <property type="match status" value="1"/>
</dbReference>
<protein>
    <recommendedName>
        <fullName evidence="6">FMN dependent NADH:quinone oxidoreductase</fullName>
        <ecNumber evidence="6">1.6.5.-</ecNumber>
    </recommendedName>
    <alternativeName>
        <fullName evidence="6">Azo-dye reductase</fullName>
    </alternativeName>
    <alternativeName>
        <fullName evidence="6">FMN-dependent NADH-azo compound oxidoreductase</fullName>
    </alternativeName>
    <alternativeName>
        <fullName evidence="6">FMN-dependent NADH-azoreductase</fullName>
        <ecNumber evidence="6">1.7.1.17</ecNumber>
    </alternativeName>
</protein>
<dbReference type="InterPro" id="IPR029039">
    <property type="entry name" value="Flavoprotein-like_sf"/>
</dbReference>
<dbReference type="Pfam" id="PF02525">
    <property type="entry name" value="Flavodoxin_2"/>
    <property type="match status" value="1"/>
</dbReference>
<evidence type="ECO:0000256" key="1">
    <source>
        <dbReference type="ARBA" id="ARBA00022630"/>
    </source>
</evidence>
<dbReference type="Proteomes" id="UP000646745">
    <property type="component" value="Unassembled WGS sequence"/>
</dbReference>
<comment type="cofactor">
    <cofactor evidence="6">
        <name>FMN</name>
        <dbReference type="ChEBI" id="CHEBI:58210"/>
    </cofactor>
    <text evidence="6">Binds 1 FMN per subunit.</text>
</comment>
<evidence type="ECO:0000256" key="3">
    <source>
        <dbReference type="ARBA" id="ARBA00023002"/>
    </source>
</evidence>
<evidence type="ECO:0000313" key="9">
    <source>
        <dbReference type="Proteomes" id="UP000646745"/>
    </source>
</evidence>
<dbReference type="EMBL" id="BMZI01000010">
    <property type="protein sequence ID" value="GHB34338.1"/>
    <property type="molecule type" value="Genomic_DNA"/>
</dbReference>
<keyword evidence="1 6" id="KW-0285">Flavoprotein</keyword>
<comment type="similarity">
    <text evidence="6">Belongs to the azoreductase type 1 family.</text>
</comment>
<comment type="caution">
    <text evidence="8">The sequence shown here is derived from an EMBL/GenBank/DDBJ whole genome shotgun (WGS) entry which is preliminary data.</text>
</comment>
<comment type="function">
    <text evidence="6">Also exhibits azoreductase activity. Catalyzes the reductive cleavage of the azo bond in aromatic azo compounds to the corresponding amines.</text>
</comment>
<comment type="catalytic activity">
    <reaction evidence="6">
        <text>2 a quinone + NADH + H(+) = 2 a 1,4-benzosemiquinone + NAD(+)</text>
        <dbReference type="Rhea" id="RHEA:65952"/>
        <dbReference type="ChEBI" id="CHEBI:15378"/>
        <dbReference type="ChEBI" id="CHEBI:57540"/>
        <dbReference type="ChEBI" id="CHEBI:57945"/>
        <dbReference type="ChEBI" id="CHEBI:132124"/>
        <dbReference type="ChEBI" id="CHEBI:134225"/>
    </reaction>
</comment>
<comment type="subunit">
    <text evidence="6">Homodimer.</text>
</comment>
<dbReference type="InterPro" id="IPR023048">
    <property type="entry name" value="NADH:quinone_OxRdtase_FMN_depd"/>
</dbReference>
<accession>A0ABQ3ED85</accession>
<dbReference type="RefSeq" id="WP_189446215.1">
    <property type="nucleotide sequence ID" value="NZ_BMZI01000010.1"/>
</dbReference>
<dbReference type="EC" id="1.7.1.17" evidence="6"/>
<sequence length="206" mass="22475">MNTGTLWVSASPHGEDALGNRLVRALLDVSEAVTLRDLVAAPLAPLTPDYAAALTLRDVPSEKTEALSLSERLIGELESTRRLIVTTPMHNFGMPAALKLWVDYVLRIHRTFTSTPLGKVGLLEDRPTLVIVSSGGFHQTGESRQPNFLTPHLRAILATLGIHSVEFCYLEGLVTRRGAPDDMIAEALEAHPLMAWKSQPIAPWLG</sequence>
<dbReference type="Gene3D" id="3.40.50.360">
    <property type="match status" value="1"/>
</dbReference>
<feature type="binding site" evidence="6">
    <location>
        <position position="11"/>
    </location>
    <ligand>
        <name>FMN</name>
        <dbReference type="ChEBI" id="CHEBI:58210"/>
    </ligand>
</feature>
<evidence type="ECO:0000256" key="2">
    <source>
        <dbReference type="ARBA" id="ARBA00022643"/>
    </source>
</evidence>
<gene>
    <name evidence="6" type="primary">azoR</name>
    <name evidence="8" type="ORF">GCM10009038_36820</name>
</gene>
<dbReference type="EC" id="1.6.5.-" evidence="6"/>
<keyword evidence="2 6" id="KW-0288">FMN</keyword>
<evidence type="ECO:0000256" key="4">
    <source>
        <dbReference type="ARBA" id="ARBA00023027"/>
    </source>
</evidence>
<comment type="caution">
    <text evidence="6">Lacks conserved residue(s) required for the propagation of feature annotation.</text>
</comment>
<comment type="function">
    <text evidence="6">Quinone reductase that provides resistance to thiol-specific stress caused by electrophilic quinones.</text>
</comment>
<feature type="domain" description="Flavodoxin-like fold" evidence="7">
    <location>
        <begin position="5"/>
        <end position="189"/>
    </location>
</feature>
<name>A0ABQ3ED85_9GAMM</name>
<proteinExistence type="inferred from homology"/>